<name>A0A978W4M1_ZIZJJ</name>
<organism evidence="1 2">
    <name type="scientific">Ziziphus jujuba var. spinosa</name>
    <dbReference type="NCBI Taxonomy" id="714518"/>
    <lineage>
        <taxon>Eukaryota</taxon>
        <taxon>Viridiplantae</taxon>
        <taxon>Streptophyta</taxon>
        <taxon>Embryophyta</taxon>
        <taxon>Tracheophyta</taxon>
        <taxon>Spermatophyta</taxon>
        <taxon>Magnoliopsida</taxon>
        <taxon>eudicotyledons</taxon>
        <taxon>Gunneridae</taxon>
        <taxon>Pentapetalae</taxon>
        <taxon>rosids</taxon>
        <taxon>fabids</taxon>
        <taxon>Rosales</taxon>
        <taxon>Rhamnaceae</taxon>
        <taxon>Paliureae</taxon>
        <taxon>Ziziphus</taxon>
    </lineage>
</organism>
<dbReference type="AlphaFoldDB" id="A0A978W4M1"/>
<dbReference type="EMBL" id="JAEACU010000001">
    <property type="protein sequence ID" value="KAH7546905.1"/>
    <property type="molecule type" value="Genomic_DNA"/>
</dbReference>
<evidence type="ECO:0000313" key="2">
    <source>
        <dbReference type="Proteomes" id="UP000813462"/>
    </source>
</evidence>
<reference evidence="1" key="1">
    <citation type="journal article" date="2021" name="Front. Plant Sci.">
        <title>Chromosome-Scale Genome Assembly for Chinese Sour Jujube and Insights Into Its Genome Evolution and Domestication Signature.</title>
        <authorList>
            <person name="Shen L.-Y."/>
            <person name="Luo H."/>
            <person name="Wang X.-L."/>
            <person name="Wang X.-M."/>
            <person name="Qiu X.-J."/>
            <person name="Liu H."/>
            <person name="Zhou S.-S."/>
            <person name="Jia K.-H."/>
            <person name="Nie S."/>
            <person name="Bao Y.-T."/>
            <person name="Zhang R.-G."/>
            <person name="Yun Q.-Z."/>
            <person name="Chai Y.-H."/>
            <person name="Lu J.-Y."/>
            <person name="Li Y."/>
            <person name="Zhao S.-W."/>
            <person name="Mao J.-F."/>
            <person name="Jia S.-G."/>
            <person name="Mao Y.-M."/>
        </authorList>
    </citation>
    <scope>NUCLEOTIDE SEQUENCE</scope>
    <source>
        <strain evidence="1">AT0</strain>
        <tissue evidence="1">Leaf</tissue>
    </source>
</reference>
<accession>A0A978W4M1</accession>
<protein>
    <submittedName>
        <fullName evidence="1">Uncharacterized protein</fullName>
    </submittedName>
</protein>
<gene>
    <name evidence="1" type="ORF">FEM48_Zijuj01G0250300</name>
</gene>
<proteinExistence type="predicted"/>
<evidence type="ECO:0000313" key="1">
    <source>
        <dbReference type="EMBL" id="KAH7546905.1"/>
    </source>
</evidence>
<sequence>MEESPFESSEQGDLQFPSTNRSNIEAVIMDGITFVTPDVEFPLAHAVAVPLVMGNYLPNEMKQEDLILDVFGEKSETSSQAVDWAVLELIKESKSDEPCIRTNSTTNILMARSADATPYAAT</sequence>
<dbReference type="Proteomes" id="UP000813462">
    <property type="component" value="Unassembled WGS sequence"/>
</dbReference>
<comment type="caution">
    <text evidence="1">The sequence shown here is derived from an EMBL/GenBank/DDBJ whole genome shotgun (WGS) entry which is preliminary data.</text>
</comment>